<feature type="domain" description="Peptidase S33 tripeptidyl aminopeptidase-like C-terminal" evidence="6">
    <location>
        <begin position="409"/>
        <end position="494"/>
    </location>
</feature>
<feature type="region of interest" description="Disordered" evidence="4">
    <location>
        <begin position="487"/>
        <end position="519"/>
    </location>
</feature>
<feature type="domain" description="AB hydrolase-1" evidence="5">
    <location>
        <begin position="92"/>
        <end position="244"/>
    </location>
</feature>
<dbReference type="Pfam" id="PF08386">
    <property type="entry name" value="Abhydrolase_4"/>
    <property type="match status" value="1"/>
</dbReference>
<dbReference type="Gene3D" id="3.40.50.1820">
    <property type="entry name" value="alpha/beta hydrolase"/>
    <property type="match status" value="1"/>
</dbReference>
<dbReference type="PANTHER" id="PTHR43248:SF29">
    <property type="entry name" value="TRIPEPTIDYL AMINOPEPTIDASE"/>
    <property type="match status" value="1"/>
</dbReference>
<feature type="compositionally biased region" description="Gly residues" evidence="4">
    <location>
        <begin position="41"/>
        <end position="50"/>
    </location>
</feature>
<dbReference type="InterPro" id="IPR000073">
    <property type="entry name" value="AB_hydrolase_1"/>
</dbReference>
<keyword evidence="3" id="KW-0378">Hydrolase</keyword>
<dbReference type="PANTHER" id="PTHR43248">
    <property type="entry name" value="2-SUCCINYL-6-HYDROXY-2,4-CYCLOHEXADIENE-1-CARBOXYLATE SYNTHASE"/>
    <property type="match status" value="1"/>
</dbReference>
<organism evidence="7 8">
    <name type="scientific">Streptomyces pini</name>
    <dbReference type="NCBI Taxonomy" id="1520580"/>
    <lineage>
        <taxon>Bacteria</taxon>
        <taxon>Bacillati</taxon>
        <taxon>Actinomycetota</taxon>
        <taxon>Actinomycetes</taxon>
        <taxon>Kitasatosporales</taxon>
        <taxon>Streptomycetaceae</taxon>
        <taxon>Streptomyces</taxon>
    </lineage>
</organism>
<dbReference type="InterPro" id="IPR013595">
    <property type="entry name" value="Pept_S33_TAP-like_C"/>
</dbReference>
<protein>
    <submittedName>
        <fullName evidence="7">TAP-like protein</fullName>
    </submittedName>
</protein>
<evidence type="ECO:0000256" key="3">
    <source>
        <dbReference type="ARBA" id="ARBA00022801"/>
    </source>
</evidence>
<evidence type="ECO:0000256" key="4">
    <source>
        <dbReference type="SAM" id="MobiDB-lite"/>
    </source>
</evidence>
<evidence type="ECO:0000259" key="5">
    <source>
        <dbReference type="Pfam" id="PF00561"/>
    </source>
</evidence>
<dbReference type="InterPro" id="IPR051601">
    <property type="entry name" value="Serine_prot/Carboxylest_S33"/>
</dbReference>
<keyword evidence="2" id="KW-0732">Signal</keyword>
<dbReference type="RefSeq" id="WP_093851712.1">
    <property type="nucleotide sequence ID" value="NZ_FOSG01000020.1"/>
</dbReference>
<evidence type="ECO:0000256" key="2">
    <source>
        <dbReference type="ARBA" id="ARBA00022729"/>
    </source>
</evidence>
<dbReference type="OrthoDB" id="3930934at2"/>
<keyword evidence="8" id="KW-1185">Reference proteome</keyword>
<dbReference type="InterPro" id="IPR029058">
    <property type="entry name" value="AB_hydrolase_fold"/>
</dbReference>
<comment type="similarity">
    <text evidence="1">Belongs to the peptidase S33 family.</text>
</comment>
<dbReference type="SUPFAM" id="SSF53474">
    <property type="entry name" value="alpha/beta-Hydrolases"/>
    <property type="match status" value="1"/>
</dbReference>
<feature type="region of interest" description="Disordered" evidence="4">
    <location>
        <begin position="1"/>
        <end position="55"/>
    </location>
</feature>
<sequence length="519" mass="56078">MATNPPVTAGADALRAFGSQRPQWTVRTPGGTDGPEDPEGTGEGSGGSGTGARVEYATIEVPRDYADPEGERVTIALSRRRATDPARRRGVLLAVNGGPGGDWGLGRELPGKYEGGPVHEVYDLIGFDPRGTGDSTRLYAEVTVPAAPFDSRPPDSAFEALAEDMRLRELACERAGGELRRHISTRNTARDMDVIRAVLGEERISFVGYAYGAYVGAVFGSMFPDRLDRSVLDSCVHPGWTWREQFLWQGDAVRRNVDRWAGWTGERDGHFGLGTGPEQVLAVVEEVVARLDEQCDTPRLRTLLDGAVGNRATDRSRWEELGLLVAGLREATAAGDLDRCHELLAEQGTWRPEDSEGDLRVGVLEAITLEHAWPADLEVYHQDMRDFRERFPYGYGVLRAQPWVGAFRTFTAPEEPTRITRDGYPAGLVVQADGDPLDHYEGGVAMAGLLGHTLLTVEDSGDHEVYALAGNPGVDAHVERYLTDGVLPPPGTTCPGTVSRPDVPADAPADVPPGVPAGV</sequence>
<accession>A0A1I4IEJ9</accession>
<name>A0A1I4IEJ9_9ACTN</name>
<dbReference type="EMBL" id="FOSG01000020">
    <property type="protein sequence ID" value="SFL52433.1"/>
    <property type="molecule type" value="Genomic_DNA"/>
</dbReference>
<evidence type="ECO:0000256" key="1">
    <source>
        <dbReference type="ARBA" id="ARBA00010088"/>
    </source>
</evidence>
<proteinExistence type="inferred from homology"/>
<feature type="compositionally biased region" description="Pro residues" evidence="4">
    <location>
        <begin position="510"/>
        <end position="519"/>
    </location>
</feature>
<gene>
    <name evidence="7" type="ORF">SAMN05192584_120105</name>
</gene>
<evidence type="ECO:0000313" key="7">
    <source>
        <dbReference type="EMBL" id="SFL52433.1"/>
    </source>
</evidence>
<dbReference type="AlphaFoldDB" id="A0A1I4IEJ9"/>
<dbReference type="Proteomes" id="UP000198928">
    <property type="component" value="Unassembled WGS sequence"/>
</dbReference>
<evidence type="ECO:0000259" key="6">
    <source>
        <dbReference type="Pfam" id="PF08386"/>
    </source>
</evidence>
<evidence type="ECO:0000313" key="8">
    <source>
        <dbReference type="Proteomes" id="UP000198928"/>
    </source>
</evidence>
<dbReference type="GO" id="GO:0016787">
    <property type="term" value="F:hydrolase activity"/>
    <property type="evidence" value="ECO:0007669"/>
    <property type="project" value="UniProtKB-KW"/>
</dbReference>
<reference evidence="8" key="1">
    <citation type="submission" date="2016-10" db="EMBL/GenBank/DDBJ databases">
        <authorList>
            <person name="Varghese N."/>
            <person name="Submissions S."/>
        </authorList>
    </citation>
    <scope>NUCLEOTIDE SEQUENCE [LARGE SCALE GENOMIC DNA]</scope>
    <source>
        <strain evidence="8">PL19</strain>
    </source>
</reference>
<dbReference type="Pfam" id="PF00561">
    <property type="entry name" value="Abhydrolase_1"/>
    <property type="match status" value="1"/>
</dbReference>